<gene>
    <name evidence="7" type="ORF">G7067_10935</name>
</gene>
<sequence length="197" mass="21256">MTGRHSAGEGRGRDALGALGTGIMTGITLLFAGVLLLAVVIPALTGSTALTVRTSSMEPGFPPGTMVVVRPSEFSKIEPGTVITYQLRSGEPTLVTHRVSQRQELADGTVVLVTKGDANPVPDSIPIIEKQVRGTLWYAIPYVGWVTSFFTGQTKSMVTMLVIAALLAYAAWMVVSDVRDRRRRKTGIARPQGRFWE</sequence>
<proteinExistence type="predicted"/>
<evidence type="ECO:0000256" key="3">
    <source>
        <dbReference type="ARBA" id="ARBA00022989"/>
    </source>
</evidence>
<dbReference type="EC" id="3.4.21.89" evidence="5"/>
<dbReference type="EMBL" id="CP049934">
    <property type="protein sequence ID" value="QIM16798.1"/>
    <property type="molecule type" value="Genomic_DNA"/>
</dbReference>
<dbReference type="PANTHER" id="PTHR10806:SF6">
    <property type="entry name" value="SIGNAL PEPTIDASE COMPLEX CATALYTIC SUBUNIT SEC11"/>
    <property type="match status" value="1"/>
</dbReference>
<dbReference type="Gene3D" id="2.10.109.10">
    <property type="entry name" value="Umud Fragment, subunit A"/>
    <property type="match status" value="1"/>
</dbReference>
<dbReference type="KEGG" id="lins:G7067_10935"/>
<dbReference type="NCBIfam" id="TIGR02228">
    <property type="entry name" value="sigpep_I_arch"/>
    <property type="match status" value="1"/>
</dbReference>
<feature type="transmembrane region" description="Helical" evidence="6">
    <location>
        <begin position="157"/>
        <end position="175"/>
    </location>
</feature>
<evidence type="ECO:0000256" key="2">
    <source>
        <dbReference type="ARBA" id="ARBA00022692"/>
    </source>
</evidence>
<keyword evidence="3 6" id="KW-1133">Transmembrane helix</keyword>
<evidence type="ECO:0000256" key="1">
    <source>
        <dbReference type="ARBA" id="ARBA00004370"/>
    </source>
</evidence>
<dbReference type="AlphaFoldDB" id="A0A6G8FKC4"/>
<evidence type="ECO:0000256" key="4">
    <source>
        <dbReference type="ARBA" id="ARBA00023136"/>
    </source>
</evidence>
<evidence type="ECO:0000313" key="8">
    <source>
        <dbReference type="Proteomes" id="UP000501387"/>
    </source>
</evidence>
<feature type="transmembrane region" description="Helical" evidence="6">
    <location>
        <begin position="135"/>
        <end position="151"/>
    </location>
</feature>
<feature type="transmembrane region" description="Helical" evidence="6">
    <location>
        <begin position="23"/>
        <end position="44"/>
    </location>
</feature>
<dbReference type="GO" id="GO:0009003">
    <property type="term" value="F:signal peptidase activity"/>
    <property type="evidence" value="ECO:0007669"/>
    <property type="project" value="UniProtKB-EC"/>
</dbReference>
<keyword evidence="2 6" id="KW-0812">Transmembrane</keyword>
<keyword evidence="4 6" id="KW-0472">Membrane</keyword>
<comment type="subcellular location">
    <subcellularLocation>
        <location evidence="1">Membrane</location>
    </subcellularLocation>
</comment>
<keyword evidence="8" id="KW-1185">Reference proteome</keyword>
<name>A0A6G8FKC4_9MICO</name>
<dbReference type="PANTHER" id="PTHR10806">
    <property type="entry name" value="SIGNAL PEPTIDASE COMPLEX CATALYTIC SUBUNIT SEC11"/>
    <property type="match status" value="1"/>
</dbReference>
<organism evidence="7 8">
    <name type="scientific">Leucobacter insecticola</name>
    <dbReference type="NCBI Taxonomy" id="2714934"/>
    <lineage>
        <taxon>Bacteria</taxon>
        <taxon>Bacillati</taxon>
        <taxon>Actinomycetota</taxon>
        <taxon>Actinomycetes</taxon>
        <taxon>Micrococcales</taxon>
        <taxon>Microbacteriaceae</taxon>
        <taxon>Leucobacter</taxon>
    </lineage>
</organism>
<evidence type="ECO:0000256" key="6">
    <source>
        <dbReference type="SAM" id="Phobius"/>
    </source>
</evidence>
<dbReference type="InterPro" id="IPR001733">
    <property type="entry name" value="Peptidase_S26B"/>
</dbReference>
<evidence type="ECO:0000313" key="7">
    <source>
        <dbReference type="EMBL" id="QIM16798.1"/>
    </source>
</evidence>
<dbReference type="InterPro" id="IPR019533">
    <property type="entry name" value="Peptidase_S26"/>
</dbReference>
<dbReference type="RefSeq" id="WP_166324224.1">
    <property type="nucleotide sequence ID" value="NZ_CP049934.1"/>
</dbReference>
<dbReference type="GO" id="GO:0004252">
    <property type="term" value="F:serine-type endopeptidase activity"/>
    <property type="evidence" value="ECO:0007669"/>
    <property type="project" value="UniProtKB-UniRule"/>
</dbReference>
<dbReference type="SUPFAM" id="SSF51306">
    <property type="entry name" value="LexA/Signal peptidase"/>
    <property type="match status" value="1"/>
</dbReference>
<accession>A0A6G8FKC4</accession>
<reference evidence="7 8" key="1">
    <citation type="submission" date="2020-03" db="EMBL/GenBank/DDBJ databases">
        <title>Leucobacter sp. nov., isolated from beetles.</title>
        <authorList>
            <person name="Hyun D.-W."/>
            <person name="Bae J.-W."/>
        </authorList>
    </citation>
    <scope>NUCLEOTIDE SEQUENCE [LARGE SCALE GENOMIC DNA]</scope>
    <source>
        <strain evidence="7 8">HDW9B</strain>
    </source>
</reference>
<keyword evidence="7" id="KW-0378">Hydrolase</keyword>
<protein>
    <recommendedName>
        <fullName evidence="5">Signal peptidase I</fullName>
        <ecNumber evidence="5">3.4.21.89</ecNumber>
    </recommendedName>
</protein>
<dbReference type="CDD" id="cd06530">
    <property type="entry name" value="S26_SPase_I"/>
    <property type="match status" value="1"/>
</dbReference>
<evidence type="ECO:0000256" key="5">
    <source>
        <dbReference type="NCBIfam" id="TIGR02228"/>
    </source>
</evidence>
<dbReference type="Proteomes" id="UP000501387">
    <property type="component" value="Chromosome"/>
</dbReference>
<dbReference type="GO" id="GO:0006465">
    <property type="term" value="P:signal peptide processing"/>
    <property type="evidence" value="ECO:0007669"/>
    <property type="project" value="UniProtKB-UniRule"/>
</dbReference>
<dbReference type="GO" id="GO:0016020">
    <property type="term" value="C:membrane"/>
    <property type="evidence" value="ECO:0007669"/>
    <property type="project" value="UniProtKB-SubCell"/>
</dbReference>
<dbReference type="InterPro" id="IPR036286">
    <property type="entry name" value="LexA/Signal_pep-like_sf"/>
</dbReference>